<sequence>MEAMKGDRYERTTTGGINPGQFLLLSFFGRYERTTGNRKNCGNAGSCTRADRACQPLAKIPLWA</sequence>
<evidence type="ECO:0000313" key="2">
    <source>
        <dbReference type="Proteomes" id="UP000075683"/>
    </source>
</evidence>
<evidence type="ECO:0000313" key="1">
    <source>
        <dbReference type="EMBL" id="KYD21227.1"/>
    </source>
</evidence>
<accession>A0A150M9M0</accession>
<name>A0A150M9M0_9BACI</name>
<organism evidence="1 2">
    <name type="scientific">Caldibacillus debilis</name>
    <dbReference type="NCBI Taxonomy" id="301148"/>
    <lineage>
        <taxon>Bacteria</taxon>
        <taxon>Bacillati</taxon>
        <taxon>Bacillota</taxon>
        <taxon>Bacilli</taxon>
        <taxon>Bacillales</taxon>
        <taxon>Bacillaceae</taxon>
        <taxon>Caldibacillus</taxon>
    </lineage>
</organism>
<gene>
    <name evidence="1" type="ORF">B4135_0562</name>
</gene>
<dbReference type="AlphaFoldDB" id="A0A150M9M0"/>
<proteinExistence type="predicted"/>
<dbReference type="EMBL" id="LQYT01000021">
    <property type="protein sequence ID" value="KYD21227.1"/>
    <property type="molecule type" value="Genomic_DNA"/>
</dbReference>
<reference evidence="1 2" key="1">
    <citation type="submission" date="2016-01" db="EMBL/GenBank/DDBJ databases">
        <title>Draft Genome Sequences of Seven Thermophilic Sporeformers Isolated from Foods.</title>
        <authorList>
            <person name="Berendsen E.M."/>
            <person name="Wells-Bennik M.H."/>
            <person name="Krawcyk A.O."/>
            <person name="De Jong A."/>
            <person name="Holsappel S."/>
            <person name="Eijlander R.T."/>
            <person name="Kuipers O.P."/>
        </authorList>
    </citation>
    <scope>NUCLEOTIDE SEQUENCE [LARGE SCALE GENOMIC DNA]</scope>
    <source>
        <strain evidence="1 2">B4135</strain>
    </source>
</reference>
<comment type="caution">
    <text evidence="1">The sequence shown here is derived from an EMBL/GenBank/DDBJ whole genome shotgun (WGS) entry which is preliminary data.</text>
</comment>
<dbReference type="Proteomes" id="UP000075683">
    <property type="component" value="Unassembled WGS sequence"/>
</dbReference>
<protein>
    <submittedName>
        <fullName evidence="1">Uncharacterized protein</fullName>
    </submittedName>
</protein>